<dbReference type="Proteomes" id="UP000643610">
    <property type="component" value="Unassembled WGS sequence"/>
</dbReference>
<protein>
    <submittedName>
        <fullName evidence="1">Uncharacterized protein</fullName>
    </submittedName>
</protein>
<evidence type="ECO:0000313" key="2">
    <source>
        <dbReference type="Proteomes" id="UP000643610"/>
    </source>
</evidence>
<comment type="caution">
    <text evidence="1">The sequence shown here is derived from an EMBL/GenBank/DDBJ whole genome shotgun (WGS) entry which is preliminary data.</text>
</comment>
<reference evidence="1 2" key="1">
    <citation type="submission" date="2020-08" db="EMBL/GenBank/DDBJ databases">
        <title>Novel species isolated from subtropical streams in China.</title>
        <authorList>
            <person name="Lu H."/>
        </authorList>
    </citation>
    <scope>NUCLEOTIDE SEQUENCE [LARGE SCALE GENOMIC DNA]</scope>
    <source>
        <strain evidence="1 2">KCTC 52442</strain>
    </source>
</reference>
<proteinExistence type="predicted"/>
<organism evidence="1 2">
    <name type="scientific">Undibacterium amnicola</name>
    <dbReference type="NCBI Taxonomy" id="1834038"/>
    <lineage>
        <taxon>Bacteria</taxon>
        <taxon>Pseudomonadati</taxon>
        <taxon>Pseudomonadota</taxon>
        <taxon>Betaproteobacteria</taxon>
        <taxon>Burkholderiales</taxon>
        <taxon>Oxalobacteraceae</taxon>
        <taxon>Undibacterium</taxon>
    </lineage>
</organism>
<accession>A0ABR6XSI8</accession>
<dbReference type="EMBL" id="JACOFU010000005">
    <property type="protein sequence ID" value="MBC3832435.1"/>
    <property type="molecule type" value="Genomic_DNA"/>
</dbReference>
<name>A0ABR6XSI8_9BURK</name>
<dbReference type="RefSeq" id="WP_186891481.1">
    <property type="nucleotide sequence ID" value="NZ_JACOFU010000005.1"/>
</dbReference>
<keyword evidence="2" id="KW-1185">Reference proteome</keyword>
<gene>
    <name evidence="1" type="ORF">H8K33_13090</name>
</gene>
<sequence>MTTNKSSRQKKIASRLKALKDIDEVTVSVTDAEKTIKISHKRHHVADFLFVWTDKNHYVGYFLNAKGGKSHAIISLWTPMECVKFMVMYLNFVELGAKRPDPTI</sequence>
<evidence type="ECO:0000313" key="1">
    <source>
        <dbReference type="EMBL" id="MBC3832435.1"/>
    </source>
</evidence>